<dbReference type="InParanoid" id="K9GSV2"/>
<proteinExistence type="predicted"/>
<evidence type="ECO:0000313" key="3">
    <source>
        <dbReference type="Proteomes" id="UP000009882"/>
    </source>
</evidence>
<keyword evidence="1" id="KW-0472">Membrane</keyword>
<gene>
    <name evidence="2" type="ORF">PDIG_21500</name>
</gene>
<organism evidence="2 3">
    <name type="scientific">Penicillium digitatum (strain PHI26 / CECT 20796)</name>
    <name type="common">Green mold</name>
    <dbReference type="NCBI Taxonomy" id="1170229"/>
    <lineage>
        <taxon>Eukaryota</taxon>
        <taxon>Fungi</taxon>
        <taxon>Dikarya</taxon>
        <taxon>Ascomycota</taxon>
        <taxon>Pezizomycotina</taxon>
        <taxon>Eurotiomycetes</taxon>
        <taxon>Eurotiomycetidae</taxon>
        <taxon>Eurotiales</taxon>
        <taxon>Aspergillaceae</taxon>
        <taxon>Penicillium</taxon>
    </lineage>
</organism>
<dbReference type="AlphaFoldDB" id="K9GSV2"/>
<keyword evidence="1" id="KW-1133">Transmembrane helix</keyword>
<name>K9GSV2_PEND2</name>
<sequence length="69" mass="7727">MDSTIPSSQTIKQIGLARVIIGLLLSYFSVRCLRSPRILEQQWQMVCGFCCGDLSHEFDTVSTSDHVAH</sequence>
<evidence type="ECO:0000313" key="2">
    <source>
        <dbReference type="EMBL" id="EKV16171.1"/>
    </source>
</evidence>
<evidence type="ECO:0000256" key="1">
    <source>
        <dbReference type="SAM" id="Phobius"/>
    </source>
</evidence>
<accession>K9GSV2</accession>
<feature type="transmembrane region" description="Helical" evidence="1">
    <location>
        <begin position="15"/>
        <end position="33"/>
    </location>
</feature>
<protein>
    <submittedName>
        <fullName evidence="2">Uncharacterized protein</fullName>
    </submittedName>
</protein>
<dbReference type="HOGENOM" id="CLU_2776711_0_0_1"/>
<comment type="caution">
    <text evidence="2">The sequence shown here is derived from an EMBL/GenBank/DDBJ whole genome shotgun (WGS) entry which is preliminary data.</text>
</comment>
<keyword evidence="1" id="KW-0812">Transmembrane</keyword>
<reference evidence="3" key="1">
    <citation type="journal article" date="2012" name="BMC Genomics">
        <title>Genome sequence of the necrotrophic fungus Penicillium digitatum, the main postharvest pathogen of citrus.</title>
        <authorList>
            <person name="Marcet-Houben M."/>
            <person name="Ballester A.-R."/>
            <person name="de la Fuente B."/>
            <person name="Harries E."/>
            <person name="Marcos J.F."/>
            <person name="Gonzalez-Candelas L."/>
            <person name="Gabaldon T."/>
        </authorList>
    </citation>
    <scope>NUCLEOTIDE SEQUENCE [LARGE SCALE GENOMIC DNA]</scope>
    <source>
        <strain evidence="3">PHI26 / CECT 20796</strain>
    </source>
</reference>
<keyword evidence="3" id="KW-1185">Reference proteome</keyword>
<dbReference type="Proteomes" id="UP000009882">
    <property type="component" value="Unassembled WGS sequence"/>
</dbReference>
<dbReference type="EMBL" id="AKCT01000103">
    <property type="protein sequence ID" value="EKV16171.1"/>
    <property type="molecule type" value="Genomic_DNA"/>
</dbReference>